<organism evidence="1 2">
    <name type="scientific">Clostridium thermosuccinogenes</name>
    <dbReference type="NCBI Taxonomy" id="84032"/>
    <lineage>
        <taxon>Bacteria</taxon>
        <taxon>Bacillati</taxon>
        <taxon>Bacillota</taxon>
        <taxon>Clostridia</taxon>
        <taxon>Eubacteriales</taxon>
        <taxon>Clostridiaceae</taxon>
        <taxon>Clostridium</taxon>
    </lineage>
</organism>
<dbReference type="Proteomes" id="UP000236151">
    <property type="component" value="Unassembled WGS sequence"/>
</dbReference>
<accession>A0A2K2FRD2</accession>
<reference evidence="1 2" key="1">
    <citation type="submission" date="2017-06" db="EMBL/GenBank/DDBJ databases">
        <title>Investigating the central metabolism of Clostridium thermosuccinogenes.</title>
        <authorList>
            <person name="Koendjbiharie J.G."/>
            <person name="van Kranenburg R."/>
        </authorList>
    </citation>
    <scope>NUCLEOTIDE SEQUENCE [LARGE SCALE GENOMIC DNA]</scope>
    <source>
        <strain evidence="1 2">DSM 5806</strain>
    </source>
</reference>
<dbReference type="EMBL" id="NIOJ01000002">
    <property type="protein sequence ID" value="PNU01342.1"/>
    <property type="molecule type" value="Genomic_DNA"/>
</dbReference>
<dbReference type="KEGG" id="cthd:CDO33_04380"/>
<dbReference type="AlphaFoldDB" id="A0A2K2FRD2"/>
<evidence type="ECO:0000313" key="1">
    <source>
        <dbReference type="EMBL" id="PNU01342.1"/>
    </source>
</evidence>
<comment type="caution">
    <text evidence="1">The sequence shown here is derived from an EMBL/GenBank/DDBJ whole genome shotgun (WGS) entry which is preliminary data.</text>
</comment>
<name>A0A2K2FRD2_9CLOT</name>
<proteinExistence type="predicted"/>
<gene>
    <name evidence="1" type="ORF">CDQ84_01355</name>
</gene>
<sequence length="175" mass="20235">MAPLGRGRVSFEKIGIDENHYFQVYKEVDRIYKLYEGPDFKIGHMELPNCCPIISNEGFIDLNIRIDVFGNVFLCERMSTLDFSLGNKGAAVYDQTWPIHAIIFLHRDPIYITPTFYELSKSKGMANLMKRFIYTPVTEVPSLSMNLVKEFPVYELCYAGIESIKSILHLFYDII</sequence>
<keyword evidence="2" id="KW-1185">Reference proteome</keyword>
<protein>
    <submittedName>
        <fullName evidence="1">Uncharacterized protein</fullName>
    </submittedName>
</protein>
<evidence type="ECO:0000313" key="2">
    <source>
        <dbReference type="Proteomes" id="UP000236151"/>
    </source>
</evidence>